<dbReference type="PROSITE" id="PS50862">
    <property type="entry name" value="AA_TRNA_LIGASE_II"/>
    <property type="match status" value="1"/>
</dbReference>
<proteinExistence type="predicted"/>
<keyword evidence="3" id="KW-0067">ATP-binding</keyword>
<dbReference type="InterPro" id="IPR045864">
    <property type="entry name" value="aa-tRNA-synth_II/BPL/LPL"/>
</dbReference>
<keyword evidence="5" id="KW-0648">Protein biosynthesis</keyword>
<evidence type="ECO:0000313" key="6">
    <source>
        <dbReference type="Proteomes" id="UP000823633"/>
    </source>
</evidence>
<feature type="domain" description="Aminoacyl-transfer RNA synthetases class-II family profile" evidence="4">
    <location>
        <begin position="13"/>
        <end position="317"/>
    </location>
</feature>
<accession>A0A9D9E996</accession>
<organism evidence="5 6">
    <name type="scientific">Candidatus Aphodenecus pullistercoris</name>
    <dbReference type="NCBI Taxonomy" id="2840669"/>
    <lineage>
        <taxon>Bacteria</taxon>
        <taxon>Pseudomonadati</taxon>
        <taxon>Spirochaetota</taxon>
        <taxon>Spirochaetia</taxon>
        <taxon>Spirochaetales</taxon>
        <taxon>Candidatus Aphodenecus</taxon>
    </lineage>
</organism>
<dbReference type="Gene3D" id="3.30.930.10">
    <property type="entry name" value="Bira Bifunctional Protein, Domain 2"/>
    <property type="match status" value="1"/>
</dbReference>
<dbReference type="GO" id="GO:0006430">
    <property type="term" value="P:lysyl-tRNA aminoacylation"/>
    <property type="evidence" value="ECO:0007669"/>
    <property type="project" value="InterPro"/>
</dbReference>
<dbReference type="PANTHER" id="PTHR42918:SF6">
    <property type="entry name" value="ELONGATION FACTOR P--(R)-BETA-LYSINE LIGASE"/>
    <property type="match status" value="1"/>
</dbReference>
<keyword evidence="1 5" id="KW-0436">Ligase</keyword>
<comment type="caution">
    <text evidence="5">The sequence shown here is derived from an EMBL/GenBank/DDBJ whole genome shotgun (WGS) entry which is preliminary data.</text>
</comment>
<keyword evidence="2" id="KW-0547">Nucleotide-binding</keyword>
<gene>
    <name evidence="5" type="ORF">IAC42_00380</name>
</gene>
<keyword evidence="5" id="KW-0251">Elongation factor</keyword>
<reference evidence="5" key="1">
    <citation type="submission" date="2020-10" db="EMBL/GenBank/DDBJ databases">
        <authorList>
            <person name="Gilroy R."/>
        </authorList>
    </citation>
    <scope>NUCLEOTIDE SEQUENCE</scope>
    <source>
        <strain evidence="5">11167</strain>
    </source>
</reference>
<dbReference type="GO" id="GO:0005829">
    <property type="term" value="C:cytosol"/>
    <property type="evidence" value="ECO:0007669"/>
    <property type="project" value="TreeGrafter"/>
</dbReference>
<evidence type="ECO:0000256" key="2">
    <source>
        <dbReference type="ARBA" id="ARBA00022741"/>
    </source>
</evidence>
<dbReference type="PANTHER" id="PTHR42918">
    <property type="entry name" value="LYSYL-TRNA SYNTHETASE"/>
    <property type="match status" value="1"/>
</dbReference>
<dbReference type="PRINTS" id="PR00982">
    <property type="entry name" value="TRNASYNTHLYS"/>
</dbReference>
<evidence type="ECO:0000259" key="4">
    <source>
        <dbReference type="PROSITE" id="PS50862"/>
    </source>
</evidence>
<dbReference type="InterPro" id="IPR004364">
    <property type="entry name" value="Aa-tRNA-synt_II"/>
</dbReference>
<protein>
    <submittedName>
        <fullName evidence="5">Elongation factor P--(R)-beta-lysine ligase</fullName>
    </submittedName>
</protein>
<dbReference type="SUPFAM" id="SSF55681">
    <property type="entry name" value="Class II aaRS and biotin synthetases"/>
    <property type="match status" value="1"/>
</dbReference>
<evidence type="ECO:0000256" key="3">
    <source>
        <dbReference type="ARBA" id="ARBA00022840"/>
    </source>
</evidence>
<dbReference type="Pfam" id="PF00152">
    <property type="entry name" value="tRNA-synt_2"/>
    <property type="match status" value="1"/>
</dbReference>
<dbReference type="GO" id="GO:0005524">
    <property type="term" value="F:ATP binding"/>
    <property type="evidence" value="ECO:0007669"/>
    <property type="project" value="UniProtKB-KW"/>
</dbReference>
<dbReference type="Proteomes" id="UP000823633">
    <property type="component" value="Unassembled WGS sequence"/>
</dbReference>
<reference evidence="5" key="2">
    <citation type="journal article" date="2021" name="PeerJ">
        <title>Extensive microbial diversity within the chicken gut microbiome revealed by metagenomics and culture.</title>
        <authorList>
            <person name="Gilroy R."/>
            <person name="Ravi A."/>
            <person name="Getino M."/>
            <person name="Pursley I."/>
            <person name="Horton D.L."/>
            <person name="Alikhan N.F."/>
            <person name="Baker D."/>
            <person name="Gharbi K."/>
            <person name="Hall N."/>
            <person name="Watson M."/>
            <person name="Adriaenssens E.M."/>
            <person name="Foster-Nyarko E."/>
            <person name="Jarju S."/>
            <person name="Secka A."/>
            <person name="Antonio M."/>
            <person name="Oren A."/>
            <person name="Chaudhuri R.R."/>
            <person name="La Ragione R."/>
            <person name="Hildebrand F."/>
            <person name="Pallen M.J."/>
        </authorList>
    </citation>
    <scope>NUCLEOTIDE SEQUENCE</scope>
    <source>
        <strain evidence="5">11167</strain>
    </source>
</reference>
<dbReference type="InterPro" id="IPR006195">
    <property type="entry name" value="aa-tRNA-synth_II"/>
</dbReference>
<dbReference type="GO" id="GO:0000049">
    <property type="term" value="F:tRNA binding"/>
    <property type="evidence" value="ECO:0007669"/>
    <property type="project" value="TreeGrafter"/>
</dbReference>
<dbReference type="GO" id="GO:0003746">
    <property type="term" value="F:translation elongation factor activity"/>
    <property type="evidence" value="ECO:0007669"/>
    <property type="project" value="UniProtKB-KW"/>
</dbReference>
<evidence type="ECO:0000256" key="1">
    <source>
        <dbReference type="ARBA" id="ARBA00022598"/>
    </source>
</evidence>
<dbReference type="AlphaFoldDB" id="A0A9D9E996"/>
<dbReference type="GO" id="GO:0004824">
    <property type="term" value="F:lysine-tRNA ligase activity"/>
    <property type="evidence" value="ECO:0007669"/>
    <property type="project" value="InterPro"/>
</dbReference>
<dbReference type="InterPro" id="IPR018149">
    <property type="entry name" value="Lys-tRNA-synth_II_C"/>
</dbReference>
<dbReference type="EMBL" id="JADIMU010000003">
    <property type="protein sequence ID" value="MBO8442205.1"/>
    <property type="molecule type" value="Genomic_DNA"/>
</dbReference>
<sequence>MFDFESQRQRGLMYRRIRDFFDQRGYLEVFTPTLSASLIPEPTIQNFQTRFINPFMDSRDLFLIPSPEIFMKELLACGSPSIYQISQCFRNSEQLGEIHNPEFTMLEYYSLGMDDGDSIALTKELLDALVTEDSPSFMKEDFLVMSVREAMLRWADTDLDRCQDREVLIERARQLGQDPADDEAWDDVFNRIFITYVEPSLPRDRMVVLTHYPAQIDCLAQKEEGPYRRRWELYISGIEVANCYTEETSSEVTKAYYEREHRALVESRKEGGMPIPPASLRFPTLSIPPSSGVAIGLDRLLMCLTGKRDIREVLLFPCERILKEEVL</sequence>
<name>A0A9D9E996_9SPIR</name>
<evidence type="ECO:0000313" key="5">
    <source>
        <dbReference type="EMBL" id="MBO8442205.1"/>
    </source>
</evidence>